<sequence length="56" mass="6678">MKLELAEKLTVIYVEKNMDSVKTPEELVDLYWKTFDKIKKYKSTSESSKKTQLIDY</sequence>
<evidence type="ECO:0000313" key="1">
    <source>
        <dbReference type="EMBL" id="DAE02724.1"/>
    </source>
</evidence>
<proteinExistence type="predicted"/>
<organism evidence="1">
    <name type="scientific">Siphoviridae sp. ctGiO6</name>
    <dbReference type="NCBI Taxonomy" id="2825415"/>
    <lineage>
        <taxon>Viruses</taxon>
        <taxon>Duplodnaviria</taxon>
        <taxon>Heunggongvirae</taxon>
        <taxon>Uroviricota</taxon>
        <taxon>Caudoviricetes</taxon>
    </lineage>
</organism>
<dbReference type="EMBL" id="BK015350">
    <property type="protein sequence ID" value="DAE02724.1"/>
    <property type="molecule type" value="Genomic_DNA"/>
</dbReference>
<protein>
    <submittedName>
        <fullName evidence="1">Uncharacterized protein</fullName>
    </submittedName>
</protein>
<reference evidence="1" key="1">
    <citation type="journal article" date="2021" name="Proc. Natl. Acad. Sci. U.S.A.">
        <title>A Catalog of Tens of Thousands of Viruses from Human Metagenomes Reveals Hidden Associations with Chronic Diseases.</title>
        <authorList>
            <person name="Tisza M.J."/>
            <person name="Buck C.B."/>
        </authorList>
    </citation>
    <scope>NUCLEOTIDE SEQUENCE</scope>
    <source>
        <strain evidence="1">CtGiO6</strain>
    </source>
</reference>
<name>A0A8S5P944_9CAUD</name>
<accession>A0A8S5P944</accession>